<protein>
    <submittedName>
        <fullName evidence="4">Secreted protein</fullName>
    </submittedName>
</protein>
<sequence length="230" mass="24996">MRLKRIDLVLVALCTHVAYADQGWSDFLDTNANVATMGPLSCAHDGYNSGDSCVCKPYFSKSSCTQRTSAILTDSTDNVDSCVARAKEICNPPSSCDPNSLSLANLDALIDQSQGNSQVHVIALAPTNIIADSDFNVRPDYEALRSIADATLGFFVTPYSGFTRGLLGVTTVSQVISNIFDLIVNSVETVSVKPIASAPNMRYNVGQEKFYLSFRSLGNARTIFYRFLYS</sequence>
<feature type="signal peptide" evidence="1">
    <location>
        <begin position="1"/>
        <end position="20"/>
    </location>
</feature>
<dbReference type="WBParaSite" id="NBR_0001903901-mRNA-1">
    <property type="protein sequence ID" value="NBR_0001903901-mRNA-1"/>
    <property type="gene ID" value="NBR_0001903901"/>
</dbReference>
<proteinExistence type="predicted"/>
<organism evidence="4">
    <name type="scientific">Nippostrongylus brasiliensis</name>
    <name type="common">Rat hookworm</name>
    <dbReference type="NCBI Taxonomy" id="27835"/>
    <lineage>
        <taxon>Eukaryota</taxon>
        <taxon>Metazoa</taxon>
        <taxon>Ecdysozoa</taxon>
        <taxon>Nematoda</taxon>
        <taxon>Chromadorea</taxon>
        <taxon>Rhabditida</taxon>
        <taxon>Rhabditina</taxon>
        <taxon>Rhabditomorpha</taxon>
        <taxon>Strongyloidea</taxon>
        <taxon>Heligmosomidae</taxon>
        <taxon>Nippostrongylus</taxon>
    </lineage>
</organism>
<evidence type="ECO:0000313" key="3">
    <source>
        <dbReference type="Proteomes" id="UP000271162"/>
    </source>
</evidence>
<dbReference type="EMBL" id="UYSL01023861">
    <property type="protein sequence ID" value="VDL82769.1"/>
    <property type="molecule type" value="Genomic_DNA"/>
</dbReference>
<reference evidence="4" key="1">
    <citation type="submission" date="2017-02" db="UniProtKB">
        <authorList>
            <consortium name="WormBaseParasite"/>
        </authorList>
    </citation>
    <scope>IDENTIFICATION</scope>
</reference>
<keyword evidence="3" id="KW-1185">Reference proteome</keyword>
<evidence type="ECO:0000256" key="1">
    <source>
        <dbReference type="SAM" id="SignalP"/>
    </source>
</evidence>
<dbReference type="Proteomes" id="UP000271162">
    <property type="component" value="Unassembled WGS sequence"/>
</dbReference>
<dbReference type="AlphaFoldDB" id="A0A0N4YP68"/>
<evidence type="ECO:0000313" key="4">
    <source>
        <dbReference type="WBParaSite" id="NBR_0001903901-mRNA-1"/>
    </source>
</evidence>
<name>A0A0N4YP68_NIPBR</name>
<gene>
    <name evidence="2" type="ORF">NBR_LOCUS19040</name>
</gene>
<keyword evidence="1" id="KW-0732">Signal</keyword>
<accession>A0A0N4YP68</accession>
<reference evidence="2 3" key="2">
    <citation type="submission" date="2018-11" db="EMBL/GenBank/DDBJ databases">
        <authorList>
            <consortium name="Pathogen Informatics"/>
        </authorList>
    </citation>
    <scope>NUCLEOTIDE SEQUENCE [LARGE SCALE GENOMIC DNA]</scope>
</reference>
<evidence type="ECO:0000313" key="2">
    <source>
        <dbReference type="EMBL" id="VDL82769.1"/>
    </source>
</evidence>
<feature type="chain" id="PRO_5043126048" evidence="1">
    <location>
        <begin position="21"/>
        <end position="230"/>
    </location>
</feature>